<dbReference type="AlphaFoldDB" id="A0A0C2GPL4"/>
<dbReference type="GO" id="GO:0003676">
    <property type="term" value="F:nucleic acid binding"/>
    <property type="evidence" value="ECO:0007669"/>
    <property type="project" value="InterPro"/>
</dbReference>
<dbReference type="Gene3D" id="1.10.10.10">
    <property type="entry name" value="Winged helix-like DNA-binding domain superfamily/Winged helix DNA-binding domain"/>
    <property type="match status" value="1"/>
</dbReference>
<dbReference type="InterPro" id="IPR036397">
    <property type="entry name" value="RNaseH_sf"/>
</dbReference>
<reference evidence="2 3" key="1">
    <citation type="submission" date="2013-12" db="EMBL/GenBank/DDBJ databases">
        <title>Draft genome of the parsitic nematode Ancylostoma duodenale.</title>
        <authorList>
            <person name="Mitreva M."/>
        </authorList>
    </citation>
    <scope>NUCLEOTIDE SEQUENCE [LARGE SCALE GENOMIC DNA]</scope>
    <source>
        <strain evidence="2 3">Zhejiang</strain>
    </source>
</reference>
<dbReference type="OrthoDB" id="5823189at2759"/>
<keyword evidence="3" id="KW-1185">Reference proteome</keyword>
<protein>
    <recommendedName>
        <fullName evidence="1">Transposable element Tc3 transposase-like DNA-binding HTH domain-containing protein</fullName>
    </recommendedName>
</protein>
<name>A0A0C2GPL4_9BILA</name>
<evidence type="ECO:0000313" key="2">
    <source>
        <dbReference type="EMBL" id="KIH60999.1"/>
    </source>
</evidence>
<sequence length="229" mass="26106">MLHDRRLSTEEKAQIRALNDAGFGIRAIGRQIGGTHCLILTSLQNPDGYNKKKDTGRRRTLTAHHNRQICRRASNICLSLNQIRADLEHPVSKSTVWRALLHSEHIVREIMKKAPHGKKFNLDGPDGEKSYWHDLRKNPITMSCRNFGGGSMMCGQTGGSIRLMSYGFDRVHSHLLSFVRGRRLHKYTFQQDNASVHASQSTKTWLLENKVNVMDWPACRPDPNPIVNF</sequence>
<proteinExistence type="predicted"/>
<accession>A0A0C2GPL4</accession>
<dbReference type="EMBL" id="KN730467">
    <property type="protein sequence ID" value="KIH60999.1"/>
    <property type="molecule type" value="Genomic_DNA"/>
</dbReference>
<feature type="domain" description="Transposable element Tc3 transposase-like DNA-binding HTH" evidence="1">
    <location>
        <begin position="65"/>
        <end position="100"/>
    </location>
</feature>
<dbReference type="Proteomes" id="UP000054047">
    <property type="component" value="Unassembled WGS sequence"/>
</dbReference>
<dbReference type="Pfam" id="PF21517">
    <property type="entry name" value="HTH_Tnp_Tc3_2_like"/>
    <property type="match status" value="1"/>
</dbReference>
<dbReference type="InterPro" id="IPR036388">
    <property type="entry name" value="WH-like_DNA-bd_sf"/>
</dbReference>
<dbReference type="InterPro" id="IPR048703">
    <property type="entry name" value="Tnp_Tc3-like_HTH"/>
</dbReference>
<organism evidence="2 3">
    <name type="scientific">Ancylostoma duodenale</name>
    <dbReference type="NCBI Taxonomy" id="51022"/>
    <lineage>
        <taxon>Eukaryota</taxon>
        <taxon>Metazoa</taxon>
        <taxon>Ecdysozoa</taxon>
        <taxon>Nematoda</taxon>
        <taxon>Chromadorea</taxon>
        <taxon>Rhabditida</taxon>
        <taxon>Rhabditina</taxon>
        <taxon>Rhabditomorpha</taxon>
        <taxon>Strongyloidea</taxon>
        <taxon>Ancylostomatidae</taxon>
        <taxon>Ancylostomatinae</taxon>
        <taxon>Ancylostoma</taxon>
    </lineage>
</organism>
<dbReference type="Gene3D" id="3.30.420.10">
    <property type="entry name" value="Ribonuclease H-like superfamily/Ribonuclease H"/>
    <property type="match status" value="1"/>
</dbReference>
<evidence type="ECO:0000259" key="1">
    <source>
        <dbReference type="Pfam" id="PF21517"/>
    </source>
</evidence>
<dbReference type="Gene3D" id="1.10.10.60">
    <property type="entry name" value="Homeodomain-like"/>
    <property type="match status" value="1"/>
</dbReference>
<gene>
    <name evidence="2" type="ORF">ANCDUO_08736</name>
</gene>
<evidence type="ECO:0000313" key="3">
    <source>
        <dbReference type="Proteomes" id="UP000054047"/>
    </source>
</evidence>